<dbReference type="Proteomes" id="UP001240639">
    <property type="component" value="Unassembled WGS sequence"/>
</dbReference>
<proteinExistence type="predicted"/>
<dbReference type="EMBL" id="JAVAIM010000001">
    <property type="protein sequence ID" value="MDP4573862.1"/>
    <property type="molecule type" value="Genomic_DNA"/>
</dbReference>
<organism evidence="1 2">
    <name type="scientific">Qipengyuania profundimaris</name>
    <dbReference type="NCBI Taxonomy" id="3067652"/>
    <lineage>
        <taxon>Bacteria</taxon>
        <taxon>Pseudomonadati</taxon>
        <taxon>Pseudomonadota</taxon>
        <taxon>Alphaproteobacteria</taxon>
        <taxon>Sphingomonadales</taxon>
        <taxon>Erythrobacteraceae</taxon>
        <taxon>Qipengyuania</taxon>
    </lineage>
</organism>
<gene>
    <name evidence="1" type="ORF">Q9K02_01755</name>
</gene>
<name>A0ABT9HL33_9SPHN</name>
<evidence type="ECO:0000313" key="1">
    <source>
        <dbReference type="EMBL" id="MDP4573862.1"/>
    </source>
</evidence>
<sequence>MVQACTDLPQEAAAGWLISRAAQGTLKTTARSEEWVRPTLTLGGEREAYEDCLAIFDGNELQAYLQFAIDLHEDGIPITWERVSSTNVKIPALFWSWREGSEELWDHGSFLGRDERLPDFKYQLLCIEFDLACLQKLLAPYRPHQELDETNIVRLFPGPSDFDIDELRSSRRRRGRPNIDDSRPLKKMVELLQRGEVETHTGAARAVLSLAENWGGEASTIRRLTRKLKTELDKNRQN</sequence>
<dbReference type="RefSeq" id="WP_305931327.1">
    <property type="nucleotide sequence ID" value="NZ_JAVAIM010000001.1"/>
</dbReference>
<evidence type="ECO:0000313" key="2">
    <source>
        <dbReference type="Proteomes" id="UP001240639"/>
    </source>
</evidence>
<reference evidence="1 2" key="1">
    <citation type="submission" date="2023-08" db="EMBL/GenBank/DDBJ databases">
        <title>genomic of G39.</title>
        <authorList>
            <person name="Wang Y."/>
        </authorList>
    </citation>
    <scope>NUCLEOTIDE SEQUENCE [LARGE SCALE GENOMIC DNA]</scope>
    <source>
        <strain evidence="1 2">G39</strain>
    </source>
</reference>
<comment type="caution">
    <text evidence="1">The sequence shown here is derived from an EMBL/GenBank/DDBJ whole genome shotgun (WGS) entry which is preliminary data.</text>
</comment>
<keyword evidence="2" id="KW-1185">Reference proteome</keyword>
<protein>
    <submittedName>
        <fullName evidence="1">Uncharacterized protein</fullName>
    </submittedName>
</protein>
<accession>A0ABT9HL33</accession>